<gene>
    <name evidence="1" type="ORF">SDC9_12336</name>
</gene>
<protein>
    <submittedName>
        <fullName evidence="1">Uncharacterized protein</fullName>
    </submittedName>
</protein>
<organism evidence="1">
    <name type="scientific">bioreactor metagenome</name>
    <dbReference type="NCBI Taxonomy" id="1076179"/>
    <lineage>
        <taxon>unclassified sequences</taxon>
        <taxon>metagenomes</taxon>
        <taxon>ecological metagenomes</taxon>
    </lineage>
</organism>
<sequence length="257" mass="30547">MKRILLFILLFSCFESIAQDKLSDLKKAYKLKSDSLYTEFLDTWHKKDKPIESLDSLSQIQKDVYEIFQDFYNPFTFSKMSGSEDSTMYSNYKYIIVSNLIYYKVYDSDTISDDWGWSMLLKDTEPQVLIYDSITNFRPNLNFNGVKVIYEDKELIKILNKFLGNRHKSFTIFAPAYAKGKSEEKQKFILTKLGIIYGHWGGYWHITTHPDVNKITFNKYKNKAYVSYRFGYQGGESYYEKVNGKWFFKHAQFTWIE</sequence>
<accession>A0A644TIX8</accession>
<evidence type="ECO:0000313" key="1">
    <source>
        <dbReference type="EMBL" id="MPL66649.1"/>
    </source>
</evidence>
<proteinExistence type="predicted"/>
<reference evidence="1" key="1">
    <citation type="submission" date="2019-08" db="EMBL/GenBank/DDBJ databases">
        <authorList>
            <person name="Kucharzyk K."/>
            <person name="Murdoch R.W."/>
            <person name="Higgins S."/>
            <person name="Loffler F."/>
        </authorList>
    </citation>
    <scope>NUCLEOTIDE SEQUENCE</scope>
</reference>
<dbReference type="EMBL" id="VSSQ01000033">
    <property type="protein sequence ID" value="MPL66649.1"/>
    <property type="molecule type" value="Genomic_DNA"/>
</dbReference>
<dbReference type="AlphaFoldDB" id="A0A644TIX8"/>
<name>A0A644TIX8_9ZZZZ</name>
<comment type="caution">
    <text evidence="1">The sequence shown here is derived from an EMBL/GenBank/DDBJ whole genome shotgun (WGS) entry which is preliminary data.</text>
</comment>